<organism evidence="2 3">
    <name type="scientific">Acinetobacter johnsonii</name>
    <dbReference type="NCBI Taxonomy" id="40214"/>
    <lineage>
        <taxon>Bacteria</taxon>
        <taxon>Pseudomonadati</taxon>
        <taxon>Pseudomonadota</taxon>
        <taxon>Gammaproteobacteria</taxon>
        <taxon>Moraxellales</taxon>
        <taxon>Moraxellaceae</taxon>
        <taxon>Acinetobacter</taxon>
    </lineage>
</organism>
<gene>
    <name evidence="2" type="ORF">N5C10_12845</name>
</gene>
<dbReference type="Proteomes" id="UP001159915">
    <property type="component" value="Unassembled WGS sequence"/>
</dbReference>
<dbReference type="AlphaFoldDB" id="A0AA42MVR5"/>
<dbReference type="RefSeq" id="WP_279670591.1">
    <property type="nucleotide sequence ID" value="NZ_JAOCBE010000001.1"/>
</dbReference>
<feature type="chain" id="PRO_5041380840" description="Lipoprotein" evidence="1">
    <location>
        <begin position="19"/>
        <end position="258"/>
    </location>
</feature>
<keyword evidence="1" id="KW-0732">Signal</keyword>
<sequence length="258" mass="27888">MKKLYLFISLLLSLFVAACSSTNTKMSEMSAESTVQNAQVAKSEQLGTKWGDEISSNVTEVNLKRLSSSPIAESQVRYASKKYVGKAVNSLSLAAGKISFSIVDDAQRPLPLFRDGQQYYLSGKDGQSYQLKYQNHSNSTFEVVASVDGLDVIDGRAASRSNSGYVLRPQGELIIEGFRKSDSAVASFTFSRPEDAYAANSDHGSIQNTGVIGTVIYPLQSVATTDKAADASKYAPSPKAFPADYSIRLDLTGSIYIK</sequence>
<feature type="signal peptide" evidence="1">
    <location>
        <begin position="1"/>
        <end position="18"/>
    </location>
</feature>
<evidence type="ECO:0000256" key="1">
    <source>
        <dbReference type="SAM" id="SignalP"/>
    </source>
</evidence>
<evidence type="ECO:0008006" key="4">
    <source>
        <dbReference type="Google" id="ProtNLM"/>
    </source>
</evidence>
<accession>A0AA42MVR5</accession>
<comment type="caution">
    <text evidence="2">The sequence shown here is derived from an EMBL/GenBank/DDBJ whole genome shotgun (WGS) entry which is preliminary data.</text>
</comment>
<dbReference type="EMBL" id="JAOCBE010000001">
    <property type="protein sequence ID" value="MDH0970094.1"/>
    <property type="molecule type" value="Genomic_DNA"/>
</dbReference>
<evidence type="ECO:0000313" key="3">
    <source>
        <dbReference type="Proteomes" id="UP001159915"/>
    </source>
</evidence>
<name>A0AA42MVR5_ACIJO</name>
<reference evidence="2" key="1">
    <citation type="submission" date="2022-09" db="EMBL/GenBank/DDBJ databases">
        <title>Intensive care unit water sources are persistently colonized with multi-drug resistant bacteria and are the site of extensive horizontal gene transfer of antibiotic resistance genes.</title>
        <authorList>
            <person name="Diorio-Toth L."/>
        </authorList>
    </citation>
    <scope>NUCLEOTIDE SEQUENCE</scope>
    <source>
        <strain evidence="2">GD03920</strain>
    </source>
</reference>
<protein>
    <recommendedName>
        <fullName evidence="4">Lipoprotein</fullName>
    </recommendedName>
</protein>
<evidence type="ECO:0000313" key="2">
    <source>
        <dbReference type="EMBL" id="MDH0970094.1"/>
    </source>
</evidence>
<dbReference type="PROSITE" id="PS51257">
    <property type="entry name" value="PROKAR_LIPOPROTEIN"/>
    <property type="match status" value="1"/>
</dbReference>
<proteinExistence type="predicted"/>